<feature type="domain" description="RRM" evidence="5">
    <location>
        <begin position="29"/>
        <end position="103"/>
    </location>
</feature>
<dbReference type="OrthoDB" id="407442at2759"/>
<sequence>MNWARFSLDPLLWPSDPHFNVHMGDDEERMCYVGNFTSAVTAELLEELFTQVGPVEKVTLSDRNSYRFAMVTFEDEESVPFAVRTLDGIGLFDTPLRVKPRNDQVKSAIDSVETFRVRFYALHLIVSNWFSFEGIDLTRVFFRESYGERWHSHLPPMPSLAVLSTLTSPPRPPPLSSPLKYDMYCDRRLKHDRLQHILISAALGQDSAEGEETGNGIVAVGESRIVIVKPDTRTVQSIGRPANTGDSECSILVLFKVAYFFWHS</sequence>
<evidence type="ECO:0000313" key="6">
    <source>
        <dbReference type="EMBL" id="VDM64412.1"/>
    </source>
</evidence>
<dbReference type="STRING" id="334426.A0A0R3Q1E6"/>
<dbReference type="PANTHER" id="PTHR13798:SF11">
    <property type="entry name" value="RNA-BINDING PROTEIN 7-RELATED"/>
    <property type="match status" value="1"/>
</dbReference>
<protein>
    <submittedName>
        <fullName evidence="8">RRM domain-containing protein</fullName>
    </submittedName>
</protein>
<dbReference type="InterPro" id="IPR012677">
    <property type="entry name" value="Nucleotide-bd_a/b_plait_sf"/>
</dbReference>
<dbReference type="GO" id="GO:0003727">
    <property type="term" value="F:single-stranded RNA binding"/>
    <property type="evidence" value="ECO:0007669"/>
    <property type="project" value="TreeGrafter"/>
</dbReference>
<dbReference type="AlphaFoldDB" id="A0A0R3Q1E6"/>
<dbReference type="InterPro" id="IPR000504">
    <property type="entry name" value="RRM_dom"/>
</dbReference>
<evidence type="ECO:0000256" key="2">
    <source>
        <dbReference type="ARBA" id="ARBA00022884"/>
    </source>
</evidence>
<dbReference type="SUPFAM" id="SSF54928">
    <property type="entry name" value="RNA-binding domain, RBD"/>
    <property type="match status" value="1"/>
</dbReference>
<dbReference type="PANTHER" id="PTHR13798">
    <property type="entry name" value="RNA BINDING MOTIF RBM PROTEIN -RELATED"/>
    <property type="match status" value="1"/>
</dbReference>
<dbReference type="PROSITE" id="PS50102">
    <property type="entry name" value="RRM"/>
    <property type="match status" value="1"/>
</dbReference>
<dbReference type="InterPro" id="IPR035979">
    <property type="entry name" value="RBD_domain_sf"/>
</dbReference>
<dbReference type="EMBL" id="UYYA01005246">
    <property type="protein sequence ID" value="VDM64412.1"/>
    <property type="molecule type" value="Genomic_DNA"/>
</dbReference>
<evidence type="ECO:0000256" key="4">
    <source>
        <dbReference type="PROSITE-ProRule" id="PRU00176"/>
    </source>
</evidence>
<evidence type="ECO:0000256" key="3">
    <source>
        <dbReference type="ARBA" id="ARBA00023242"/>
    </source>
</evidence>
<dbReference type="InterPro" id="IPR052285">
    <property type="entry name" value="NEXT_complex_subunit"/>
</dbReference>
<comment type="subcellular location">
    <subcellularLocation>
        <location evidence="1">Nucleus</location>
        <location evidence="1">Nucleoplasm</location>
    </subcellularLocation>
</comment>
<evidence type="ECO:0000256" key="1">
    <source>
        <dbReference type="ARBA" id="ARBA00004642"/>
    </source>
</evidence>
<evidence type="ECO:0000259" key="5">
    <source>
        <dbReference type="PROSITE" id="PS50102"/>
    </source>
</evidence>
<proteinExistence type="predicted"/>
<gene>
    <name evidence="6" type="ORF">ACOC_LOCUS12827</name>
</gene>
<dbReference type="Pfam" id="PF00076">
    <property type="entry name" value="RRM_1"/>
    <property type="match status" value="1"/>
</dbReference>
<name>A0A0R3Q1E6_ANGCS</name>
<keyword evidence="3" id="KW-0539">Nucleus</keyword>
<reference evidence="6 7" key="2">
    <citation type="submission" date="2018-11" db="EMBL/GenBank/DDBJ databases">
        <authorList>
            <consortium name="Pathogen Informatics"/>
        </authorList>
    </citation>
    <scope>NUCLEOTIDE SEQUENCE [LARGE SCALE GENOMIC DNA]</scope>
    <source>
        <strain evidence="6 7">Costa Rica</strain>
    </source>
</reference>
<dbReference type="WBParaSite" id="ACOC_0001282601-mRNA-1">
    <property type="protein sequence ID" value="ACOC_0001282601-mRNA-1"/>
    <property type="gene ID" value="ACOC_0001282601"/>
</dbReference>
<dbReference type="GO" id="GO:0000381">
    <property type="term" value="P:regulation of alternative mRNA splicing, via spliceosome"/>
    <property type="evidence" value="ECO:0007669"/>
    <property type="project" value="TreeGrafter"/>
</dbReference>
<evidence type="ECO:0000313" key="7">
    <source>
        <dbReference type="Proteomes" id="UP000267027"/>
    </source>
</evidence>
<keyword evidence="7" id="KW-1185">Reference proteome</keyword>
<dbReference type="Gene3D" id="3.30.70.330">
    <property type="match status" value="1"/>
</dbReference>
<reference evidence="8" key="1">
    <citation type="submission" date="2017-02" db="UniProtKB">
        <authorList>
            <consortium name="WormBaseParasite"/>
        </authorList>
    </citation>
    <scope>IDENTIFICATION</scope>
</reference>
<accession>A0A0R3Q1E6</accession>
<dbReference type="SMART" id="SM00360">
    <property type="entry name" value="RRM"/>
    <property type="match status" value="1"/>
</dbReference>
<evidence type="ECO:0000313" key="8">
    <source>
        <dbReference type="WBParaSite" id="ACOC_0001282601-mRNA-1"/>
    </source>
</evidence>
<dbReference type="GO" id="GO:0005654">
    <property type="term" value="C:nucleoplasm"/>
    <property type="evidence" value="ECO:0007669"/>
    <property type="project" value="UniProtKB-SubCell"/>
</dbReference>
<organism evidence="8">
    <name type="scientific">Angiostrongylus costaricensis</name>
    <name type="common">Nematode worm</name>
    <dbReference type="NCBI Taxonomy" id="334426"/>
    <lineage>
        <taxon>Eukaryota</taxon>
        <taxon>Metazoa</taxon>
        <taxon>Ecdysozoa</taxon>
        <taxon>Nematoda</taxon>
        <taxon>Chromadorea</taxon>
        <taxon>Rhabditida</taxon>
        <taxon>Rhabditina</taxon>
        <taxon>Rhabditomorpha</taxon>
        <taxon>Strongyloidea</taxon>
        <taxon>Metastrongylidae</taxon>
        <taxon>Angiostrongylus</taxon>
    </lineage>
</organism>
<dbReference type="Proteomes" id="UP000267027">
    <property type="component" value="Unassembled WGS sequence"/>
</dbReference>
<keyword evidence="2 4" id="KW-0694">RNA-binding</keyword>